<dbReference type="SUPFAM" id="SSF48179">
    <property type="entry name" value="6-phosphogluconate dehydrogenase C-terminal domain-like"/>
    <property type="match status" value="1"/>
</dbReference>
<keyword evidence="4" id="KW-0566">Pantothenate biosynthesis</keyword>
<dbReference type="InterPro" id="IPR013332">
    <property type="entry name" value="KPR_N"/>
</dbReference>
<evidence type="ECO:0000256" key="2">
    <source>
        <dbReference type="ARBA" id="ARBA00022857"/>
    </source>
</evidence>
<comment type="similarity">
    <text evidence="1 4">Belongs to the ketopantoate reductase family.</text>
</comment>
<evidence type="ECO:0000259" key="5">
    <source>
        <dbReference type="Pfam" id="PF02558"/>
    </source>
</evidence>
<evidence type="ECO:0000256" key="4">
    <source>
        <dbReference type="RuleBase" id="RU362068"/>
    </source>
</evidence>
<dbReference type="EC" id="1.1.1.169" evidence="4"/>
<comment type="pathway">
    <text evidence="4">Cofactor biosynthesis; (R)-pantothenate biosynthesis; (R)-pantoate from 3-methyl-2-oxobutanoate: step 2/2.</text>
</comment>
<organism evidence="7 8">
    <name type="scientific">Agrococcus versicolor</name>
    <dbReference type="NCBI Taxonomy" id="501482"/>
    <lineage>
        <taxon>Bacteria</taxon>
        <taxon>Bacillati</taxon>
        <taxon>Actinomycetota</taxon>
        <taxon>Actinomycetes</taxon>
        <taxon>Micrococcales</taxon>
        <taxon>Microbacteriaceae</taxon>
        <taxon>Agrococcus</taxon>
    </lineage>
</organism>
<dbReference type="Pfam" id="PF02558">
    <property type="entry name" value="ApbA"/>
    <property type="match status" value="1"/>
</dbReference>
<dbReference type="InterPro" id="IPR003710">
    <property type="entry name" value="ApbA"/>
</dbReference>
<dbReference type="Gene3D" id="1.10.1040.10">
    <property type="entry name" value="N-(1-d-carboxylethyl)-l-norvaline Dehydrogenase, domain 2"/>
    <property type="match status" value="1"/>
</dbReference>
<proteinExistence type="inferred from homology"/>
<dbReference type="Gene3D" id="3.40.50.720">
    <property type="entry name" value="NAD(P)-binding Rossmann-like Domain"/>
    <property type="match status" value="1"/>
</dbReference>
<name>A0ABP5MIX0_9MICO</name>
<dbReference type="InterPro" id="IPR051402">
    <property type="entry name" value="KPR-Related"/>
</dbReference>
<keyword evidence="3 4" id="KW-0560">Oxidoreductase</keyword>
<evidence type="ECO:0000313" key="8">
    <source>
        <dbReference type="Proteomes" id="UP001501599"/>
    </source>
</evidence>
<protein>
    <recommendedName>
        <fullName evidence="4">2-dehydropantoate 2-reductase</fullName>
        <ecNumber evidence="4">1.1.1.169</ecNumber>
    </recommendedName>
    <alternativeName>
        <fullName evidence="4">Ketopantoate reductase</fullName>
    </alternativeName>
</protein>
<reference evidence="8" key="1">
    <citation type="journal article" date="2019" name="Int. J. Syst. Evol. Microbiol.">
        <title>The Global Catalogue of Microorganisms (GCM) 10K type strain sequencing project: providing services to taxonomists for standard genome sequencing and annotation.</title>
        <authorList>
            <consortium name="The Broad Institute Genomics Platform"/>
            <consortium name="The Broad Institute Genome Sequencing Center for Infectious Disease"/>
            <person name="Wu L."/>
            <person name="Ma J."/>
        </authorList>
    </citation>
    <scope>NUCLEOTIDE SEQUENCE [LARGE SCALE GENOMIC DNA]</scope>
    <source>
        <strain evidence="8">JCM 16026</strain>
    </source>
</reference>
<comment type="caution">
    <text evidence="7">The sequence shown here is derived from an EMBL/GenBank/DDBJ whole genome shotgun (WGS) entry which is preliminary data.</text>
</comment>
<comment type="function">
    <text evidence="4">Catalyzes the NADPH-dependent reduction of ketopantoate into pantoic acid.</text>
</comment>
<evidence type="ECO:0000259" key="6">
    <source>
        <dbReference type="Pfam" id="PF08546"/>
    </source>
</evidence>
<evidence type="ECO:0000313" key="7">
    <source>
        <dbReference type="EMBL" id="GAA2174578.1"/>
    </source>
</evidence>
<feature type="domain" description="Ketopantoate reductase N-terminal" evidence="5">
    <location>
        <begin position="3"/>
        <end position="143"/>
    </location>
</feature>
<dbReference type="EMBL" id="BAAAQT010000006">
    <property type="protein sequence ID" value="GAA2174578.1"/>
    <property type="molecule type" value="Genomic_DNA"/>
</dbReference>
<sequence>MRIAVVGAGAIGGCLAALLDAAGHDVVVVARSSAAVLRAEGIRLEGAFGAHNARPDVVDALASPPDVAILATKTIDSAAALAPSAAALADVPVLAMQNGLDAHGRVAGILGHRRVAAALGTWAANALEPGVVRITAAGETVVGGPEGERFAALLAAALPTVRLARSIEGAQWAKLCVNAANAVPAAVGWSMQACAADPGLLRVTAAAMHEAARAALASGVALEAVGAVTPETLAILATSAEAAQVVPVAMAAGFGDVPNLGSTQQSIRKGQRTEIDDLAGAIVVASTRLGLAAPVNAALVDLVHEVERTGAFVARDRVAALA</sequence>
<dbReference type="InterPro" id="IPR013328">
    <property type="entry name" value="6PGD_dom2"/>
</dbReference>
<keyword evidence="2 4" id="KW-0521">NADP</keyword>
<evidence type="ECO:0000256" key="1">
    <source>
        <dbReference type="ARBA" id="ARBA00007870"/>
    </source>
</evidence>
<gene>
    <name evidence="7" type="ORF">GCM10009846_21060</name>
</gene>
<dbReference type="PANTHER" id="PTHR21708:SF26">
    <property type="entry name" value="2-DEHYDROPANTOATE 2-REDUCTASE"/>
    <property type="match status" value="1"/>
</dbReference>
<dbReference type="PANTHER" id="PTHR21708">
    <property type="entry name" value="PROBABLE 2-DEHYDROPANTOATE 2-REDUCTASE"/>
    <property type="match status" value="1"/>
</dbReference>
<dbReference type="RefSeq" id="WP_344343368.1">
    <property type="nucleotide sequence ID" value="NZ_BAAAQT010000006.1"/>
</dbReference>
<keyword evidence="8" id="KW-1185">Reference proteome</keyword>
<comment type="catalytic activity">
    <reaction evidence="4">
        <text>(R)-pantoate + NADP(+) = 2-dehydropantoate + NADPH + H(+)</text>
        <dbReference type="Rhea" id="RHEA:16233"/>
        <dbReference type="ChEBI" id="CHEBI:11561"/>
        <dbReference type="ChEBI" id="CHEBI:15378"/>
        <dbReference type="ChEBI" id="CHEBI:15980"/>
        <dbReference type="ChEBI" id="CHEBI:57783"/>
        <dbReference type="ChEBI" id="CHEBI:58349"/>
        <dbReference type="EC" id="1.1.1.169"/>
    </reaction>
</comment>
<dbReference type="SUPFAM" id="SSF51735">
    <property type="entry name" value="NAD(P)-binding Rossmann-fold domains"/>
    <property type="match status" value="1"/>
</dbReference>
<dbReference type="Proteomes" id="UP001501599">
    <property type="component" value="Unassembled WGS sequence"/>
</dbReference>
<dbReference type="Pfam" id="PF08546">
    <property type="entry name" value="ApbA_C"/>
    <property type="match status" value="1"/>
</dbReference>
<dbReference type="NCBIfam" id="TIGR00745">
    <property type="entry name" value="apbA_panE"/>
    <property type="match status" value="1"/>
</dbReference>
<dbReference type="InterPro" id="IPR036291">
    <property type="entry name" value="NAD(P)-bd_dom_sf"/>
</dbReference>
<dbReference type="InterPro" id="IPR013752">
    <property type="entry name" value="KPA_reductase"/>
</dbReference>
<feature type="domain" description="Ketopantoate reductase C-terminal" evidence="6">
    <location>
        <begin position="167"/>
        <end position="307"/>
    </location>
</feature>
<accession>A0ABP5MIX0</accession>
<evidence type="ECO:0000256" key="3">
    <source>
        <dbReference type="ARBA" id="ARBA00023002"/>
    </source>
</evidence>
<dbReference type="InterPro" id="IPR008927">
    <property type="entry name" value="6-PGluconate_DH-like_C_sf"/>
</dbReference>